<dbReference type="AlphaFoldDB" id="S8DQM9"/>
<reference evidence="2 3" key="1">
    <citation type="journal article" date="2013" name="BMC Genomics">
        <title>The miniature genome of a carnivorous plant Genlisea aurea contains a low number of genes and short non-coding sequences.</title>
        <authorList>
            <person name="Leushkin E.V."/>
            <person name="Sutormin R.A."/>
            <person name="Nabieva E.R."/>
            <person name="Penin A.A."/>
            <person name="Kondrashov A.S."/>
            <person name="Logacheva M.D."/>
        </authorList>
    </citation>
    <scope>NUCLEOTIDE SEQUENCE [LARGE SCALE GENOMIC DNA]</scope>
</reference>
<evidence type="ECO:0000313" key="3">
    <source>
        <dbReference type="Proteomes" id="UP000015453"/>
    </source>
</evidence>
<feature type="transmembrane region" description="Helical" evidence="1">
    <location>
        <begin position="27"/>
        <end position="45"/>
    </location>
</feature>
<dbReference type="Proteomes" id="UP000015453">
    <property type="component" value="Unassembled WGS sequence"/>
</dbReference>
<keyword evidence="3" id="KW-1185">Reference proteome</keyword>
<dbReference type="OrthoDB" id="1935999at2759"/>
<dbReference type="EMBL" id="AUSU01004303">
    <property type="protein sequence ID" value="EPS65328.1"/>
    <property type="molecule type" value="Genomic_DNA"/>
</dbReference>
<evidence type="ECO:0000256" key="1">
    <source>
        <dbReference type="SAM" id="Phobius"/>
    </source>
</evidence>
<evidence type="ECO:0000313" key="2">
    <source>
        <dbReference type="EMBL" id="EPS65328.1"/>
    </source>
</evidence>
<keyword evidence="1" id="KW-0812">Transmembrane</keyword>
<name>S8DQM9_9LAMI</name>
<gene>
    <name evidence="2" type="ORF">M569_09449</name>
</gene>
<accession>S8DQM9</accession>
<sequence length="143" mass="15322">MAQGTEIINLTVPSIGLAASVAVSPPVAIVLILCGCVVFCVWIIFNKPAVHVPTSAAPTEGKKPMDGTKSYELFFGSSTNLSLTIFSDSDYARDPDDRKSTTGYVFIINGSEDQVADIMTNPIKAESFARLRTLLGMRPIPIV</sequence>
<keyword evidence="1" id="KW-0472">Membrane</keyword>
<comment type="caution">
    <text evidence="2">The sequence shown here is derived from an EMBL/GenBank/DDBJ whole genome shotgun (WGS) entry which is preliminary data.</text>
</comment>
<proteinExistence type="predicted"/>
<protein>
    <submittedName>
        <fullName evidence="2">Uncharacterized protein</fullName>
    </submittedName>
</protein>
<keyword evidence="1" id="KW-1133">Transmembrane helix</keyword>
<organism evidence="2 3">
    <name type="scientific">Genlisea aurea</name>
    <dbReference type="NCBI Taxonomy" id="192259"/>
    <lineage>
        <taxon>Eukaryota</taxon>
        <taxon>Viridiplantae</taxon>
        <taxon>Streptophyta</taxon>
        <taxon>Embryophyta</taxon>
        <taxon>Tracheophyta</taxon>
        <taxon>Spermatophyta</taxon>
        <taxon>Magnoliopsida</taxon>
        <taxon>eudicotyledons</taxon>
        <taxon>Gunneridae</taxon>
        <taxon>Pentapetalae</taxon>
        <taxon>asterids</taxon>
        <taxon>lamiids</taxon>
        <taxon>Lamiales</taxon>
        <taxon>Lentibulariaceae</taxon>
        <taxon>Genlisea</taxon>
    </lineage>
</organism>